<dbReference type="RefSeq" id="WP_038284285.1">
    <property type="nucleotide sequence ID" value="NZ_JPME01000036.1"/>
</dbReference>
<dbReference type="Pfam" id="PF14501">
    <property type="entry name" value="HATPase_c_5"/>
    <property type="match status" value="1"/>
</dbReference>
<dbReference type="OrthoDB" id="9813149at2"/>
<dbReference type="Proteomes" id="UP000028525">
    <property type="component" value="Unassembled WGS sequence"/>
</dbReference>
<feature type="transmembrane region" description="Helical" evidence="1">
    <location>
        <begin position="195"/>
        <end position="212"/>
    </location>
</feature>
<feature type="transmembrane region" description="Helical" evidence="1">
    <location>
        <begin position="61"/>
        <end position="81"/>
    </location>
</feature>
<dbReference type="InterPro" id="IPR036890">
    <property type="entry name" value="HATPase_C_sf"/>
</dbReference>
<feature type="transmembrane region" description="Helical" evidence="1">
    <location>
        <begin position="166"/>
        <end position="183"/>
    </location>
</feature>
<organism evidence="3 4">
    <name type="scientific">Lacrimispora celerecrescens</name>
    <dbReference type="NCBI Taxonomy" id="29354"/>
    <lineage>
        <taxon>Bacteria</taxon>
        <taxon>Bacillati</taxon>
        <taxon>Bacillota</taxon>
        <taxon>Clostridia</taxon>
        <taxon>Lachnospirales</taxon>
        <taxon>Lachnospiraceae</taxon>
        <taxon>Lacrimispora</taxon>
    </lineage>
</organism>
<keyword evidence="1" id="KW-0472">Membrane</keyword>
<evidence type="ECO:0000256" key="1">
    <source>
        <dbReference type="SAM" id="Phobius"/>
    </source>
</evidence>
<feature type="transmembrane region" description="Helical" evidence="1">
    <location>
        <begin position="12"/>
        <end position="29"/>
    </location>
</feature>
<accession>A0A084JEA6</accession>
<proteinExistence type="predicted"/>
<dbReference type="PANTHER" id="PTHR40448">
    <property type="entry name" value="TWO-COMPONENT SENSOR HISTIDINE KINASE"/>
    <property type="match status" value="1"/>
</dbReference>
<evidence type="ECO:0000259" key="2">
    <source>
        <dbReference type="Pfam" id="PF14501"/>
    </source>
</evidence>
<evidence type="ECO:0000313" key="4">
    <source>
        <dbReference type="Proteomes" id="UP000028525"/>
    </source>
</evidence>
<feature type="transmembrane region" description="Helical" evidence="1">
    <location>
        <begin position="36"/>
        <end position="55"/>
    </location>
</feature>
<dbReference type="SUPFAM" id="SSF55874">
    <property type="entry name" value="ATPase domain of HSP90 chaperone/DNA topoisomerase II/histidine kinase"/>
    <property type="match status" value="1"/>
</dbReference>
<dbReference type="CDD" id="cd16935">
    <property type="entry name" value="HATPase_AgrC-ComD-like"/>
    <property type="match status" value="1"/>
</dbReference>
<feature type="transmembrane region" description="Helical" evidence="1">
    <location>
        <begin position="93"/>
        <end position="113"/>
    </location>
</feature>
<dbReference type="STRING" id="29354.IO98_21295"/>
<dbReference type="AlphaFoldDB" id="A0A084JEA6"/>
<dbReference type="Gene3D" id="3.30.565.10">
    <property type="entry name" value="Histidine kinase-like ATPase, C-terminal domain"/>
    <property type="match status" value="1"/>
</dbReference>
<keyword evidence="1" id="KW-1133">Transmembrane helix</keyword>
<gene>
    <name evidence="3" type="ORF">IO98_21295</name>
</gene>
<feature type="domain" description="Sensor histidine kinase NatK-like C-terminal" evidence="2">
    <location>
        <begin position="328"/>
        <end position="434"/>
    </location>
</feature>
<evidence type="ECO:0000313" key="3">
    <source>
        <dbReference type="EMBL" id="KEZ87290.1"/>
    </source>
</evidence>
<keyword evidence="4" id="KW-1185">Reference proteome</keyword>
<feature type="transmembrane region" description="Helical" evidence="1">
    <location>
        <begin position="125"/>
        <end position="145"/>
    </location>
</feature>
<keyword evidence="1" id="KW-0812">Transmembrane</keyword>
<reference evidence="3 4" key="1">
    <citation type="submission" date="2014-07" db="EMBL/GenBank/DDBJ databases">
        <title>Draft genome of Clostridium celerecrescens 152B isolated from sediments associated with methane hydrate from Krishna Godavari basin.</title>
        <authorList>
            <person name="Honkalas V.S."/>
            <person name="Dabir A.P."/>
            <person name="Arora P."/>
            <person name="Dhakephalkar P.K."/>
        </authorList>
    </citation>
    <scope>NUCLEOTIDE SEQUENCE [LARGE SCALE GENOMIC DNA]</scope>
    <source>
        <strain evidence="3 4">152B</strain>
    </source>
</reference>
<dbReference type="PANTHER" id="PTHR40448:SF1">
    <property type="entry name" value="TWO-COMPONENT SENSOR HISTIDINE KINASE"/>
    <property type="match status" value="1"/>
</dbReference>
<dbReference type="EMBL" id="JPME01000036">
    <property type="protein sequence ID" value="KEZ87290.1"/>
    <property type="molecule type" value="Genomic_DNA"/>
</dbReference>
<comment type="caution">
    <text evidence="3">The sequence shown here is derived from an EMBL/GenBank/DDBJ whole genome shotgun (WGS) entry which is preliminary data.</text>
</comment>
<dbReference type="InterPro" id="IPR032834">
    <property type="entry name" value="NatK-like_C"/>
</dbReference>
<dbReference type="GO" id="GO:0042802">
    <property type="term" value="F:identical protein binding"/>
    <property type="evidence" value="ECO:0007669"/>
    <property type="project" value="TreeGrafter"/>
</dbReference>
<name>A0A084JEA6_9FIRM</name>
<protein>
    <recommendedName>
        <fullName evidence="2">Sensor histidine kinase NatK-like C-terminal domain-containing protein</fullName>
    </recommendedName>
</protein>
<sequence>MNFGELMNTPRPFTALAEWCACIIYILMLRRRLKGLNLAVSFVGMLGLFFLLHMIAAILPLYLWFPGMIAAILLMYFSIYASCRISPYDAGFLCVRAFVLAEFTASFQWQLYVWWALSFGRVSRALSVLIMSISYGCIYTVYYFLEKEHIPQAEGMEVERKELVGAVFIALGAFLISNISFVMPNTPFSSATSSLLYVRTLVDFGGLLMLFAQQNRRKELQVRSENHAMNGVLQRQYDQYRMAIDNMELLRREFHDLKHYMIAIRAEKDPEKREQCLSEMEKAILTQEAMANTGNQVLDVVLTTKSTYCTQNKITLACMADGKLISFLHVKDICSIFGNALDNAIECVSQFEDPEKRLINLSIFKRNHFLMIQCENYLENQLAMVNGCFPPTTKSNKLYHGYGLKSIQAAVEKYGGSMTISSRDNWFRLQLLIPIQDETLAVRE</sequence>